<gene>
    <name evidence="1" type="ORF">HaLaN_25313</name>
</gene>
<proteinExistence type="predicted"/>
<comment type="caution">
    <text evidence="1">The sequence shown here is derived from an EMBL/GenBank/DDBJ whole genome shotgun (WGS) entry which is preliminary data.</text>
</comment>
<keyword evidence="2" id="KW-1185">Reference proteome</keyword>
<dbReference type="Proteomes" id="UP000485058">
    <property type="component" value="Unassembled WGS sequence"/>
</dbReference>
<dbReference type="EMBL" id="BLLF01003334">
    <property type="protein sequence ID" value="GFH27055.1"/>
    <property type="molecule type" value="Genomic_DNA"/>
</dbReference>
<accession>A0A699ZYE2</accession>
<protein>
    <submittedName>
        <fullName evidence="1">Uncharacterized protein</fullName>
    </submittedName>
</protein>
<dbReference type="AlphaFoldDB" id="A0A699ZYE2"/>
<sequence>MPFHARNAPVPPLLNRWLTPLAKPSVVGSISSAPRRSCTRLQGFLHGSEDGTVGYVVAVRGEFARSSAAYR</sequence>
<evidence type="ECO:0000313" key="1">
    <source>
        <dbReference type="EMBL" id="GFH27055.1"/>
    </source>
</evidence>
<feature type="unsure residue" description="I or L" evidence="1">
    <location>
        <position position="14"/>
    </location>
</feature>
<reference evidence="1 2" key="1">
    <citation type="submission" date="2020-02" db="EMBL/GenBank/DDBJ databases">
        <title>Draft genome sequence of Haematococcus lacustris strain NIES-144.</title>
        <authorList>
            <person name="Morimoto D."/>
            <person name="Nakagawa S."/>
            <person name="Yoshida T."/>
            <person name="Sawayama S."/>
        </authorList>
    </citation>
    <scope>NUCLEOTIDE SEQUENCE [LARGE SCALE GENOMIC DNA]</scope>
    <source>
        <strain evidence="1 2">NIES-144</strain>
    </source>
</reference>
<organism evidence="1 2">
    <name type="scientific">Haematococcus lacustris</name>
    <name type="common">Green alga</name>
    <name type="synonym">Haematococcus pluvialis</name>
    <dbReference type="NCBI Taxonomy" id="44745"/>
    <lineage>
        <taxon>Eukaryota</taxon>
        <taxon>Viridiplantae</taxon>
        <taxon>Chlorophyta</taxon>
        <taxon>core chlorophytes</taxon>
        <taxon>Chlorophyceae</taxon>
        <taxon>CS clade</taxon>
        <taxon>Chlamydomonadales</taxon>
        <taxon>Haematococcaceae</taxon>
        <taxon>Haematococcus</taxon>
    </lineage>
</organism>
<name>A0A699ZYE2_HAELA</name>
<evidence type="ECO:0000313" key="2">
    <source>
        <dbReference type="Proteomes" id="UP000485058"/>
    </source>
</evidence>